<name>A0A0R1ELK1_LACZE</name>
<feature type="transmembrane region" description="Helical" evidence="1">
    <location>
        <begin position="148"/>
        <end position="172"/>
    </location>
</feature>
<keyword evidence="1" id="KW-1133">Transmembrane helix</keyword>
<dbReference type="PATRIC" id="fig|1423816.3.peg.1912"/>
<evidence type="ECO:0000313" key="2">
    <source>
        <dbReference type="EMBL" id="KRK10312.1"/>
    </source>
</evidence>
<feature type="transmembrane region" description="Helical" evidence="1">
    <location>
        <begin position="73"/>
        <end position="106"/>
    </location>
</feature>
<dbReference type="Proteomes" id="UP000051984">
    <property type="component" value="Unassembled WGS sequence"/>
</dbReference>
<protein>
    <submittedName>
        <fullName evidence="2">Membrane protein</fullName>
    </submittedName>
</protein>
<comment type="caution">
    <text evidence="2">The sequence shown here is derived from an EMBL/GenBank/DDBJ whole genome shotgun (WGS) entry which is preliminary data.</text>
</comment>
<accession>A0A0R1ELK1</accession>
<gene>
    <name evidence="2" type="ORF">FD51_GL001839</name>
</gene>
<reference evidence="2 3" key="1">
    <citation type="journal article" date="2015" name="Genome Announc.">
        <title>Expanding the biotechnology potential of lactobacilli through comparative genomics of 213 strains and associated genera.</title>
        <authorList>
            <person name="Sun Z."/>
            <person name="Harris H.M."/>
            <person name="McCann A."/>
            <person name="Guo C."/>
            <person name="Argimon S."/>
            <person name="Zhang W."/>
            <person name="Yang X."/>
            <person name="Jeffery I.B."/>
            <person name="Cooney J.C."/>
            <person name="Kagawa T.F."/>
            <person name="Liu W."/>
            <person name="Song Y."/>
            <person name="Salvetti E."/>
            <person name="Wrobel A."/>
            <person name="Rasinkangas P."/>
            <person name="Parkhill J."/>
            <person name="Rea M.C."/>
            <person name="O'Sullivan O."/>
            <person name="Ritari J."/>
            <person name="Douillard F.P."/>
            <person name="Paul Ross R."/>
            <person name="Yang R."/>
            <person name="Briner A.E."/>
            <person name="Felis G.E."/>
            <person name="de Vos W.M."/>
            <person name="Barrangou R."/>
            <person name="Klaenhammer T.R."/>
            <person name="Caufield P.W."/>
            <person name="Cui Y."/>
            <person name="Zhang H."/>
            <person name="O'Toole P.W."/>
        </authorList>
    </citation>
    <scope>NUCLEOTIDE SEQUENCE [LARGE SCALE GENOMIC DNA]</scope>
    <source>
        <strain evidence="2 3">DSM 20178</strain>
    </source>
</reference>
<feature type="transmembrane region" description="Helical" evidence="1">
    <location>
        <begin position="118"/>
        <end position="136"/>
    </location>
</feature>
<feature type="transmembrane region" description="Helical" evidence="1">
    <location>
        <begin position="32"/>
        <end position="53"/>
    </location>
</feature>
<dbReference type="Pfam" id="PF06177">
    <property type="entry name" value="QueT"/>
    <property type="match status" value="1"/>
</dbReference>
<dbReference type="eggNOG" id="COG4708">
    <property type="taxonomic scope" value="Bacteria"/>
</dbReference>
<organism evidence="2 3">
    <name type="scientific">Lacticaseibacillus zeae DSM 20178 = KCTC 3804</name>
    <dbReference type="NCBI Taxonomy" id="1423816"/>
    <lineage>
        <taxon>Bacteria</taxon>
        <taxon>Bacillati</taxon>
        <taxon>Bacillota</taxon>
        <taxon>Bacilli</taxon>
        <taxon>Lactobacillales</taxon>
        <taxon>Lactobacillaceae</taxon>
        <taxon>Lacticaseibacillus</taxon>
    </lineage>
</organism>
<evidence type="ECO:0000313" key="3">
    <source>
        <dbReference type="Proteomes" id="UP000051984"/>
    </source>
</evidence>
<keyword evidence="1" id="KW-0472">Membrane</keyword>
<sequence>MIVVITGKATKENNMQTTSMSHRSIVSLTKTAIVAAIYVVMTLMLSPLSFGVVQVRFSEMLNYTALFNRRYVWAVTLGVFLANLASPTALLDVPVGTLGTLVFIVISRWAAKFVHQKWAKFAIMGVLFAFSMFTVAGELTIMSRVPFWASYATIALGEAVSMAVGGVVMMVLTRYVDLDK</sequence>
<evidence type="ECO:0000256" key="1">
    <source>
        <dbReference type="SAM" id="Phobius"/>
    </source>
</evidence>
<proteinExistence type="predicted"/>
<dbReference type="EMBL" id="AZCT01000023">
    <property type="protein sequence ID" value="KRK10312.1"/>
    <property type="molecule type" value="Genomic_DNA"/>
</dbReference>
<dbReference type="PANTHER" id="PTHR40044">
    <property type="entry name" value="INTEGRAL MEMBRANE PROTEIN-RELATED"/>
    <property type="match status" value="1"/>
</dbReference>
<dbReference type="AlphaFoldDB" id="A0A0R1ELK1"/>
<dbReference type="InterPro" id="IPR010387">
    <property type="entry name" value="QueT"/>
</dbReference>
<dbReference type="PANTHER" id="PTHR40044:SF1">
    <property type="entry name" value="INTEGRAL MEMBRANE PROTEIN"/>
    <property type="match status" value="1"/>
</dbReference>
<keyword evidence="1" id="KW-0812">Transmembrane</keyword>
<dbReference type="PIRSF" id="PIRSF031501">
    <property type="entry name" value="QueT"/>
    <property type="match status" value="1"/>
</dbReference>